<dbReference type="PANTHER" id="PTHR43861">
    <property type="entry name" value="TRANS-ACONITATE 2-METHYLTRANSFERASE-RELATED"/>
    <property type="match status" value="1"/>
</dbReference>
<dbReference type="EMBL" id="MHIH01000063">
    <property type="protein sequence ID" value="OGY46933.1"/>
    <property type="molecule type" value="Genomic_DNA"/>
</dbReference>
<proteinExistence type="predicted"/>
<dbReference type="InterPro" id="IPR010743">
    <property type="entry name" value="Methionine_synth_MetW"/>
</dbReference>
<sequence>MNLFKDIKYFTYDDYWKHRGLKIRTKLREREIIFINWVKSGSSILDIACGDSPLLYELKKQKNCRVQGFDISVLIIEEQKKVGIPALAQDITDDSYELNDNYDYIILSEVLEHLALPEKLIEKIKNKTKYLVISIPNSGFYRFRLRLLFSGRFFKQWAHHPSEHLRFWSHLDFLDWLEAMDLTLIKCHASNGLTIGPIKLYNFWKNLFGHQICYLVKLKQ</sequence>
<accession>A0A1G1Y3L6</accession>
<dbReference type="SUPFAM" id="SSF53335">
    <property type="entry name" value="S-adenosyl-L-methionine-dependent methyltransferases"/>
    <property type="match status" value="1"/>
</dbReference>
<evidence type="ECO:0000313" key="1">
    <source>
        <dbReference type="EMBL" id="OGY46933.1"/>
    </source>
</evidence>
<comment type="caution">
    <text evidence="1">The sequence shown here is derived from an EMBL/GenBank/DDBJ whole genome shotgun (WGS) entry which is preliminary data.</text>
</comment>
<dbReference type="Proteomes" id="UP000178747">
    <property type="component" value="Unassembled WGS sequence"/>
</dbReference>
<evidence type="ECO:0008006" key="3">
    <source>
        <dbReference type="Google" id="ProtNLM"/>
    </source>
</evidence>
<evidence type="ECO:0000313" key="2">
    <source>
        <dbReference type="Proteomes" id="UP000178747"/>
    </source>
</evidence>
<dbReference type="InterPro" id="IPR029063">
    <property type="entry name" value="SAM-dependent_MTases_sf"/>
</dbReference>
<organism evidence="1 2">
    <name type="scientific">Candidatus Buchananbacteria bacterium RIFCSPHIGHO2_02_FULL_38_8</name>
    <dbReference type="NCBI Taxonomy" id="1797538"/>
    <lineage>
        <taxon>Bacteria</taxon>
        <taxon>Candidatus Buchananiibacteriota</taxon>
    </lineage>
</organism>
<dbReference type="CDD" id="cd02440">
    <property type="entry name" value="AdoMet_MTases"/>
    <property type="match status" value="1"/>
</dbReference>
<protein>
    <recommendedName>
        <fullName evidence="3">Methionine biosynthesis protein MetW</fullName>
    </recommendedName>
</protein>
<gene>
    <name evidence="1" type="ORF">A3J62_02080</name>
</gene>
<dbReference type="AlphaFoldDB" id="A0A1G1Y3L6"/>
<reference evidence="1 2" key="1">
    <citation type="journal article" date="2016" name="Nat. Commun.">
        <title>Thousands of microbial genomes shed light on interconnected biogeochemical processes in an aquifer system.</title>
        <authorList>
            <person name="Anantharaman K."/>
            <person name="Brown C.T."/>
            <person name="Hug L.A."/>
            <person name="Sharon I."/>
            <person name="Castelle C.J."/>
            <person name="Probst A.J."/>
            <person name="Thomas B.C."/>
            <person name="Singh A."/>
            <person name="Wilkins M.J."/>
            <person name="Karaoz U."/>
            <person name="Brodie E.L."/>
            <person name="Williams K.H."/>
            <person name="Hubbard S.S."/>
            <person name="Banfield J.F."/>
        </authorList>
    </citation>
    <scope>NUCLEOTIDE SEQUENCE [LARGE SCALE GENOMIC DNA]</scope>
</reference>
<name>A0A1G1Y3L6_9BACT</name>
<dbReference type="Pfam" id="PF07021">
    <property type="entry name" value="MetW"/>
    <property type="match status" value="1"/>
</dbReference>
<dbReference type="Gene3D" id="3.40.50.150">
    <property type="entry name" value="Vaccinia Virus protein VP39"/>
    <property type="match status" value="1"/>
</dbReference>